<keyword evidence="3" id="KW-0804">Transcription</keyword>
<keyword evidence="7" id="KW-1185">Reference proteome</keyword>
<keyword evidence="2 4" id="KW-0129">CBS domain</keyword>
<gene>
    <name evidence="6" type="ORF">Q5741_05775</name>
</gene>
<dbReference type="InterPro" id="IPR036390">
    <property type="entry name" value="WH_DNA-bd_sf"/>
</dbReference>
<dbReference type="PANTHER" id="PTHR43080:SF2">
    <property type="entry name" value="CBS DOMAIN-CONTAINING PROTEIN"/>
    <property type="match status" value="1"/>
</dbReference>
<dbReference type="EMBL" id="JAUQTB010000002">
    <property type="protein sequence ID" value="MDO7905926.1"/>
    <property type="molecule type" value="Genomic_DNA"/>
</dbReference>
<dbReference type="Proteomes" id="UP001240171">
    <property type="component" value="Unassembled WGS sequence"/>
</dbReference>
<dbReference type="InterPro" id="IPR036388">
    <property type="entry name" value="WH-like_DNA-bd_sf"/>
</dbReference>
<dbReference type="Gene3D" id="1.10.10.10">
    <property type="entry name" value="Winged helix-like DNA-binding domain superfamily/Winged helix DNA-binding domain"/>
    <property type="match status" value="1"/>
</dbReference>
<dbReference type="CDD" id="cd04617">
    <property type="entry name" value="CBS_pair_CcpN"/>
    <property type="match status" value="1"/>
</dbReference>
<dbReference type="SUPFAM" id="SSF46785">
    <property type="entry name" value="Winged helix' DNA-binding domain"/>
    <property type="match status" value="1"/>
</dbReference>
<evidence type="ECO:0000256" key="3">
    <source>
        <dbReference type="ARBA" id="ARBA00023163"/>
    </source>
</evidence>
<organism evidence="6 7">
    <name type="scientific">Paenibacillus lacisoli</name>
    <dbReference type="NCBI Taxonomy" id="3064525"/>
    <lineage>
        <taxon>Bacteria</taxon>
        <taxon>Bacillati</taxon>
        <taxon>Bacillota</taxon>
        <taxon>Bacilli</taxon>
        <taxon>Bacillales</taxon>
        <taxon>Paenibacillaceae</taxon>
        <taxon>Paenibacillus</taxon>
    </lineage>
</organism>
<protein>
    <submittedName>
        <fullName evidence="6">Helix-turn-helix transcriptional regulator</fullName>
    </submittedName>
</protein>
<dbReference type="PANTHER" id="PTHR43080">
    <property type="entry name" value="CBS DOMAIN-CONTAINING PROTEIN CBSX3, MITOCHONDRIAL"/>
    <property type="match status" value="1"/>
</dbReference>
<accession>A0ABT9C9L5</accession>
<comment type="caution">
    <text evidence="6">The sequence shown here is derived from an EMBL/GenBank/DDBJ whole genome shotgun (WGS) entry which is preliminary data.</text>
</comment>
<keyword evidence="1" id="KW-0805">Transcription regulation</keyword>
<dbReference type="InterPro" id="IPR051257">
    <property type="entry name" value="Diverse_CBS-Domain"/>
</dbReference>
<dbReference type="InterPro" id="IPR013196">
    <property type="entry name" value="HTH_11"/>
</dbReference>
<evidence type="ECO:0000313" key="6">
    <source>
        <dbReference type="EMBL" id="MDO7905926.1"/>
    </source>
</evidence>
<dbReference type="SMART" id="SM00420">
    <property type="entry name" value="HTH_DEOR"/>
    <property type="match status" value="1"/>
</dbReference>
<evidence type="ECO:0000256" key="1">
    <source>
        <dbReference type="ARBA" id="ARBA00023015"/>
    </source>
</evidence>
<feature type="domain" description="CBS" evidence="5">
    <location>
        <begin position="82"/>
        <end position="138"/>
    </location>
</feature>
<dbReference type="PROSITE" id="PS51371">
    <property type="entry name" value="CBS"/>
    <property type="match status" value="2"/>
</dbReference>
<feature type="domain" description="CBS" evidence="5">
    <location>
        <begin position="147"/>
        <end position="217"/>
    </location>
</feature>
<dbReference type="Gene3D" id="3.10.580.10">
    <property type="entry name" value="CBS-domain"/>
    <property type="match status" value="1"/>
</dbReference>
<evidence type="ECO:0000313" key="7">
    <source>
        <dbReference type="Proteomes" id="UP001240171"/>
    </source>
</evidence>
<sequence length="217" mass="23774">MIELTTRHQEIIEIVRLHAPVTGEQIAEMLGLSRPTIRSDLSILVMLGLLDAKPKVGYFPGRSLRHESQLGARLRKLVVSDVQSEPVLISDEATAYDAVVALFHENTGSIMVVDARKSLTGIVTRKDLLKFTLGHADLRSIPVRLAMTRLARIVTLTPDEPVLSAAQKLVRHQVNCLPVICSTQQEAGEDGLQVIGCVTKTDIMSVLMEMMSGNEDA</sequence>
<evidence type="ECO:0000259" key="5">
    <source>
        <dbReference type="PROSITE" id="PS51371"/>
    </source>
</evidence>
<evidence type="ECO:0000256" key="4">
    <source>
        <dbReference type="PROSITE-ProRule" id="PRU00703"/>
    </source>
</evidence>
<reference evidence="6 7" key="1">
    <citation type="submission" date="2023-07" db="EMBL/GenBank/DDBJ databases">
        <title>Paenibacillus sp. JX-17 nov. isolated from soil.</title>
        <authorList>
            <person name="Wan Y."/>
            <person name="Liu B."/>
        </authorList>
    </citation>
    <scope>NUCLEOTIDE SEQUENCE [LARGE SCALE GENOMIC DNA]</scope>
    <source>
        <strain evidence="6 7">JX-17</strain>
    </source>
</reference>
<dbReference type="InterPro" id="IPR001034">
    <property type="entry name" value="DeoR_HTH"/>
</dbReference>
<name>A0ABT9C9L5_9BACL</name>
<dbReference type="SUPFAM" id="SSF54631">
    <property type="entry name" value="CBS-domain pair"/>
    <property type="match status" value="1"/>
</dbReference>
<proteinExistence type="predicted"/>
<dbReference type="SMART" id="SM00116">
    <property type="entry name" value="CBS"/>
    <property type="match status" value="2"/>
</dbReference>
<dbReference type="InterPro" id="IPR046342">
    <property type="entry name" value="CBS_dom_sf"/>
</dbReference>
<dbReference type="Pfam" id="PF08279">
    <property type="entry name" value="HTH_11"/>
    <property type="match status" value="1"/>
</dbReference>
<evidence type="ECO:0000256" key="2">
    <source>
        <dbReference type="ARBA" id="ARBA00023122"/>
    </source>
</evidence>
<dbReference type="InterPro" id="IPR000644">
    <property type="entry name" value="CBS_dom"/>
</dbReference>
<dbReference type="Pfam" id="PF00571">
    <property type="entry name" value="CBS"/>
    <property type="match status" value="2"/>
</dbReference>
<dbReference type="RefSeq" id="WP_305023116.1">
    <property type="nucleotide sequence ID" value="NZ_JAUQTB010000002.1"/>
</dbReference>